<evidence type="ECO:0000256" key="4">
    <source>
        <dbReference type="ARBA" id="ARBA00022490"/>
    </source>
</evidence>
<comment type="similarity">
    <text evidence="2 9">Belongs to the diaminopimelate epimerase family.</text>
</comment>
<evidence type="ECO:0000256" key="5">
    <source>
        <dbReference type="ARBA" id="ARBA00022605"/>
    </source>
</evidence>
<keyword evidence="4 9" id="KW-0963">Cytoplasm</keyword>
<evidence type="ECO:0000256" key="8">
    <source>
        <dbReference type="ARBA" id="ARBA00051712"/>
    </source>
</evidence>
<dbReference type="EC" id="5.1.1.7" evidence="3 9"/>
<organism evidence="11 12">
    <name type="scientific">Desulfosporosinus acididurans</name>
    <dbReference type="NCBI Taxonomy" id="476652"/>
    <lineage>
        <taxon>Bacteria</taxon>
        <taxon>Bacillati</taxon>
        <taxon>Bacillota</taxon>
        <taxon>Clostridia</taxon>
        <taxon>Eubacteriales</taxon>
        <taxon>Desulfitobacteriaceae</taxon>
        <taxon>Desulfosporosinus</taxon>
    </lineage>
</organism>
<feature type="site" description="Could be important to modulate the pK values of the two catalytic cysteine residues" evidence="9">
    <location>
        <position position="165"/>
    </location>
</feature>
<name>A0A0J1FMC8_9FIRM</name>
<evidence type="ECO:0000313" key="12">
    <source>
        <dbReference type="Proteomes" id="UP000036356"/>
    </source>
</evidence>
<dbReference type="UniPathway" id="UPA00034">
    <property type="reaction ID" value="UER00025"/>
</dbReference>
<feature type="binding site" evidence="9">
    <location>
        <position position="65"/>
    </location>
    <ligand>
        <name>substrate</name>
    </ligand>
</feature>
<evidence type="ECO:0000256" key="10">
    <source>
        <dbReference type="PROSITE-ProRule" id="PRU10125"/>
    </source>
</evidence>
<keyword evidence="12" id="KW-1185">Reference proteome</keyword>
<dbReference type="Gene3D" id="3.10.310.10">
    <property type="entry name" value="Diaminopimelate Epimerase, Chain A, domain 1"/>
    <property type="match status" value="2"/>
</dbReference>
<dbReference type="GO" id="GO:0005829">
    <property type="term" value="C:cytosol"/>
    <property type="evidence" value="ECO:0007669"/>
    <property type="project" value="TreeGrafter"/>
</dbReference>
<dbReference type="RefSeq" id="WP_047811085.1">
    <property type="nucleotide sequence ID" value="NZ_LDZY01000012.1"/>
</dbReference>
<proteinExistence type="inferred from homology"/>
<dbReference type="FunFam" id="3.10.310.10:FF:000001">
    <property type="entry name" value="Diaminopimelate epimerase"/>
    <property type="match status" value="1"/>
</dbReference>
<evidence type="ECO:0000256" key="2">
    <source>
        <dbReference type="ARBA" id="ARBA00010219"/>
    </source>
</evidence>
<evidence type="ECO:0000256" key="6">
    <source>
        <dbReference type="ARBA" id="ARBA00023154"/>
    </source>
</evidence>
<keyword evidence="5 9" id="KW-0028">Amino-acid biosynthesis</keyword>
<evidence type="ECO:0000313" key="11">
    <source>
        <dbReference type="EMBL" id="KLU64630.1"/>
    </source>
</evidence>
<dbReference type="PROSITE" id="PS01326">
    <property type="entry name" value="DAP_EPIMERASE"/>
    <property type="match status" value="1"/>
</dbReference>
<protein>
    <recommendedName>
        <fullName evidence="3 9">Diaminopimelate epimerase</fullName>
        <shortName evidence="9">DAP epimerase</shortName>
        <ecNumber evidence="3 9">5.1.1.7</ecNumber>
    </recommendedName>
    <alternativeName>
        <fullName evidence="9">PLP-independent amino acid racemase</fullName>
    </alternativeName>
</protein>
<dbReference type="PANTHER" id="PTHR31689">
    <property type="entry name" value="DIAMINOPIMELATE EPIMERASE, CHLOROPLASTIC"/>
    <property type="match status" value="1"/>
</dbReference>
<comment type="pathway">
    <text evidence="1 9">Amino-acid biosynthesis; L-lysine biosynthesis via DAP pathway; DL-2,6-diaminopimelate from LL-2,6-diaminopimelate: step 1/1.</text>
</comment>
<comment type="caution">
    <text evidence="11">The sequence shown here is derived from an EMBL/GenBank/DDBJ whole genome shotgun (WGS) entry which is preliminary data.</text>
</comment>
<feature type="site" description="Could be important to modulate the pK values of the two catalytic cysteine residues" evidence="9">
    <location>
        <position position="214"/>
    </location>
</feature>
<dbReference type="GO" id="GO:0009089">
    <property type="term" value="P:lysine biosynthetic process via diaminopimelate"/>
    <property type="evidence" value="ECO:0007669"/>
    <property type="project" value="UniProtKB-UniRule"/>
</dbReference>
<dbReference type="PATRIC" id="fig|476652.3.peg.3454"/>
<comment type="catalytic activity">
    <reaction evidence="8 9">
        <text>(2S,6S)-2,6-diaminopimelate = meso-2,6-diaminopimelate</text>
        <dbReference type="Rhea" id="RHEA:15393"/>
        <dbReference type="ChEBI" id="CHEBI:57609"/>
        <dbReference type="ChEBI" id="CHEBI:57791"/>
        <dbReference type="EC" id="5.1.1.7"/>
    </reaction>
</comment>
<comment type="caution">
    <text evidence="9">Lacks conserved residue(s) required for the propagation of feature annotation.</text>
</comment>
<dbReference type="Pfam" id="PF01678">
    <property type="entry name" value="DAP_epimerase"/>
    <property type="match status" value="2"/>
</dbReference>
<dbReference type="HAMAP" id="MF_00197">
    <property type="entry name" value="DAP_epimerase"/>
    <property type="match status" value="1"/>
</dbReference>
<dbReference type="STRING" id="476652.DEAC_c32740"/>
<dbReference type="EMBL" id="LDZY01000012">
    <property type="protein sequence ID" value="KLU64630.1"/>
    <property type="molecule type" value="Genomic_DNA"/>
</dbReference>
<sequence>MNFVKMHGLGNDFVFLDHFSLTPQEEADYPKLAQKLCHRQFGIGGDGLIVILPSQVADARMRIINSDGSEPEMCGNGIRCFARYVYDRGIVSRNPMRVETLAGVLTLGLDIEEGQVRGVRVDMGEPILKADLIPVLGVGEPVVGQSLEALGKTFSYTAVSMGNPHCVIFVDDYSSLDFERLGPAIESHPLFPRKTNVEFIRIDSPAEMTMKVWERGAGPTLACGTGACASLVAAVLNQKTERTATVHLPGGDLLIEWGPDNHVYMTGPAAYVFKGEWLES</sequence>
<keyword evidence="7 9" id="KW-0413">Isomerase</keyword>
<feature type="binding site" evidence="9">
    <location>
        <begin position="214"/>
        <end position="215"/>
    </location>
    <ligand>
        <name>substrate</name>
    </ligand>
</feature>
<feature type="active site" description="Proton acceptor" evidence="9">
    <location>
        <position position="223"/>
    </location>
</feature>
<evidence type="ECO:0000256" key="9">
    <source>
        <dbReference type="HAMAP-Rule" id="MF_00197"/>
    </source>
</evidence>
<evidence type="ECO:0000256" key="3">
    <source>
        <dbReference type="ARBA" id="ARBA00013080"/>
    </source>
</evidence>
<feature type="active site" description="Proton donor" evidence="9">
    <location>
        <position position="74"/>
    </location>
</feature>
<gene>
    <name evidence="9 11" type="primary">dapF</name>
    <name evidence="11" type="ORF">DEAC_c32740</name>
</gene>
<dbReference type="Proteomes" id="UP000036356">
    <property type="component" value="Unassembled WGS sequence"/>
</dbReference>
<evidence type="ECO:0000256" key="7">
    <source>
        <dbReference type="ARBA" id="ARBA00023235"/>
    </source>
</evidence>
<dbReference type="NCBIfam" id="TIGR00652">
    <property type="entry name" value="DapF"/>
    <property type="match status" value="1"/>
</dbReference>
<comment type="subcellular location">
    <subcellularLocation>
        <location evidence="9">Cytoplasm</location>
    </subcellularLocation>
</comment>
<feature type="binding site" evidence="9">
    <location>
        <position position="163"/>
    </location>
    <ligand>
        <name>substrate</name>
    </ligand>
</feature>
<reference evidence="11 12" key="1">
    <citation type="submission" date="2015-06" db="EMBL/GenBank/DDBJ databases">
        <title>Draft genome of the moderately acidophilic sulfate reducer Candidatus Desulfosporosinus acididurans strain M1.</title>
        <authorList>
            <person name="Poehlein A."/>
            <person name="Petzsch P."/>
            <person name="Johnson B.D."/>
            <person name="Schloemann M."/>
            <person name="Daniel R."/>
            <person name="Muehling M."/>
        </authorList>
    </citation>
    <scope>NUCLEOTIDE SEQUENCE [LARGE SCALE GENOMIC DNA]</scope>
    <source>
        <strain evidence="11 12">M1</strain>
    </source>
</reference>
<dbReference type="InterPro" id="IPR001653">
    <property type="entry name" value="DAP_epimerase_DapF"/>
</dbReference>
<evidence type="ECO:0000256" key="1">
    <source>
        <dbReference type="ARBA" id="ARBA00005196"/>
    </source>
</evidence>
<accession>A0A0J1FMC8</accession>
<feature type="binding site" evidence="9">
    <location>
        <position position="196"/>
    </location>
    <ligand>
        <name>substrate</name>
    </ligand>
</feature>
<feature type="binding site" evidence="9">
    <location>
        <begin position="224"/>
        <end position="225"/>
    </location>
    <ligand>
        <name>substrate</name>
    </ligand>
</feature>
<dbReference type="AlphaFoldDB" id="A0A0J1FMC8"/>
<dbReference type="SUPFAM" id="SSF54506">
    <property type="entry name" value="Diaminopimelate epimerase-like"/>
    <property type="match status" value="1"/>
</dbReference>
<feature type="binding site" evidence="9">
    <location>
        <position position="11"/>
    </location>
    <ligand>
        <name>substrate</name>
    </ligand>
</feature>
<dbReference type="GO" id="GO:0008837">
    <property type="term" value="F:diaminopimelate epimerase activity"/>
    <property type="evidence" value="ECO:0007669"/>
    <property type="project" value="UniProtKB-UniRule"/>
</dbReference>
<comment type="function">
    <text evidence="9">Catalyzes the stereoinversion of LL-2,6-diaminopimelate (L,L-DAP) to meso-diaminopimelate (meso-DAP), a precursor of L-lysine and an essential component of the bacterial peptidoglycan.</text>
</comment>
<feature type="binding site" evidence="9">
    <location>
        <begin position="75"/>
        <end position="76"/>
    </location>
    <ligand>
        <name>substrate</name>
    </ligand>
</feature>
<dbReference type="InterPro" id="IPR018510">
    <property type="entry name" value="DAP_epimerase_AS"/>
</dbReference>
<dbReference type="PANTHER" id="PTHR31689:SF0">
    <property type="entry name" value="DIAMINOPIMELATE EPIMERASE"/>
    <property type="match status" value="1"/>
</dbReference>
<keyword evidence="6 9" id="KW-0457">Lysine biosynthesis</keyword>
<comment type="subunit">
    <text evidence="9">Homodimer.</text>
</comment>
<feature type="active site" evidence="10">
    <location>
        <position position="74"/>
    </location>
</feature>